<evidence type="ECO:0000313" key="2">
    <source>
        <dbReference type="EMBL" id="CCF73527.1"/>
    </source>
</evidence>
<name>I7J666_BABMR</name>
<dbReference type="EMBL" id="FO082872">
    <property type="protein sequence ID" value="CCF73527.1"/>
    <property type="molecule type" value="Genomic_DNA"/>
</dbReference>
<reference evidence="2 3" key="1">
    <citation type="journal article" date="2012" name="Nucleic Acids Res.">
        <title>Sequencing of the smallest Apicomplexan genome from the human pathogen Babesia microti.</title>
        <authorList>
            <person name="Cornillot E."/>
            <person name="Hadj-Kaddour K."/>
            <person name="Dassouli A."/>
            <person name="Noel B."/>
            <person name="Ranwez V."/>
            <person name="Vacherie B."/>
            <person name="Augagneur Y."/>
            <person name="Bres V."/>
            <person name="Duclos A."/>
            <person name="Randazzo S."/>
            <person name="Carcy B."/>
            <person name="Debierre-Grockiego F."/>
            <person name="Delbecq S."/>
            <person name="Moubri-Menage K."/>
            <person name="Shams-Eldin H."/>
            <person name="Usmani-Brown S."/>
            <person name="Bringaud F."/>
            <person name="Wincker P."/>
            <person name="Vivares C.P."/>
            <person name="Schwarz R.T."/>
            <person name="Schetters T.P."/>
            <person name="Krause P.J."/>
            <person name="Gorenflot A."/>
            <person name="Berry V."/>
            <person name="Barbe V."/>
            <person name="Ben Mamoun C."/>
        </authorList>
    </citation>
    <scope>NUCLEOTIDE SEQUENCE [LARGE SCALE GENOMIC DNA]</scope>
    <source>
        <strain evidence="2 3">RI</strain>
    </source>
</reference>
<keyword evidence="3" id="KW-1185">Reference proteome</keyword>
<dbReference type="AlphaFoldDB" id="I7J666"/>
<dbReference type="Proteomes" id="UP000002899">
    <property type="component" value="Chromosome II"/>
</dbReference>
<dbReference type="VEuPathDB" id="PiroplasmaDB:BMR1_02g01850"/>
<accession>I7J666</accession>
<sequence>MSYGWLSETTLTLKKPKVIKISDKSNEPLRNIIKEHLTTSKDKSNNINGPKYPEPNDIITKSKSNKKITPKIDLNKGVEERDKKDRELKRERGYKRVLAKKVEIYEKLKSGDCIDDKDALKIANNSLVDFKKKRVMSLDPEPLLSGGAPPCTYATPNVITAPKSNLNELRSKLAKIKQSKQFS</sequence>
<dbReference type="RefSeq" id="XP_012648136.1">
    <property type="nucleotide sequence ID" value="XM_012792682.1"/>
</dbReference>
<evidence type="ECO:0000313" key="3">
    <source>
        <dbReference type="Proteomes" id="UP000002899"/>
    </source>
</evidence>
<proteinExistence type="predicted"/>
<dbReference type="GeneID" id="24424153"/>
<dbReference type="KEGG" id="bmic:BMR1_02g01850"/>
<organism evidence="2 3">
    <name type="scientific">Babesia microti (strain RI)</name>
    <dbReference type="NCBI Taxonomy" id="1133968"/>
    <lineage>
        <taxon>Eukaryota</taxon>
        <taxon>Sar</taxon>
        <taxon>Alveolata</taxon>
        <taxon>Apicomplexa</taxon>
        <taxon>Aconoidasida</taxon>
        <taxon>Piroplasmida</taxon>
        <taxon>Babesiidae</taxon>
        <taxon>Babesia</taxon>
    </lineage>
</organism>
<reference evidence="2 3" key="2">
    <citation type="journal article" date="2013" name="PLoS ONE">
        <title>Whole genome mapping and re-organization of the nuclear and mitochondrial genomes of Babesia microti isolates.</title>
        <authorList>
            <person name="Cornillot E."/>
            <person name="Dassouli A."/>
            <person name="Garg A."/>
            <person name="Pachikara N."/>
            <person name="Randazzo S."/>
            <person name="Depoix D."/>
            <person name="Carcy B."/>
            <person name="Delbecq S."/>
            <person name="Frutos R."/>
            <person name="Silva J.C."/>
            <person name="Sutton R."/>
            <person name="Krause P.J."/>
            <person name="Mamoun C.B."/>
        </authorList>
    </citation>
    <scope>NUCLEOTIDE SEQUENCE [LARGE SCALE GENOMIC DNA]</scope>
    <source>
        <strain evidence="2 3">RI</strain>
    </source>
</reference>
<protein>
    <submittedName>
        <fullName evidence="2">Uncharacterized protein</fullName>
    </submittedName>
</protein>
<feature type="region of interest" description="Disordered" evidence="1">
    <location>
        <begin position="38"/>
        <end position="64"/>
    </location>
</feature>
<reference evidence="2 3" key="3">
    <citation type="journal article" date="2016" name="Sci. Rep.">
        <title>Genome-wide diversity and gene expression profiling of Babesia microti isolates identify polymorphic genes that mediate host-pathogen interactions.</title>
        <authorList>
            <person name="Silva J.C."/>
            <person name="Cornillot E."/>
            <person name="McCracken C."/>
            <person name="Usmani-Brown S."/>
            <person name="Dwivedi A."/>
            <person name="Ifeonu O.O."/>
            <person name="Crabtree J."/>
            <person name="Gotia H.T."/>
            <person name="Virji A.Z."/>
            <person name="Reynes C."/>
            <person name="Colinge J."/>
            <person name="Kumar V."/>
            <person name="Lawres L."/>
            <person name="Pazzi J.E."/>
            <person name="Pablo J.V."/>
            <person name="Hung C."/>
            <person name="Brancato J."/>
            <person name="Kumari P."/>
            <person name="Orvis J."/>
            <person name="Tretina K."/>
            <person name="Chibucos M."/>
            <person name="Ott S."/>
            <person name="Sadzewicz L."/>
            <person name="Sengamalay N."/>
            <person name="Shetty A.C."/>
            <person name="Su Q."/>
            <person name="Tallon L."/>
            <person name="Fraser C.M."/>
            <person name="Frutos R."/>
            <person name="Molina D.M."/>
            <person name="Krause P.J."/>
            <person name="Ben Mamoun C."/>
        </authorList>
    </citation>
    <scope>NUCLEOTIDE SEQUENCE [LARGE SCALE GENOMIC DNA]</scope>
    <source>
        <strain evidence="2 3">RI</strain>
    </source>
</reference>
<evidence type="ECO:0000256" key="1">
    <source>
        <dbReference type="SAM" id="MobiDB-lite"/>
    </source>
</evidence>